<feature type="region of interest" description="Disordered" evidence="1">
    <location>
        <begin position="86"/>
        <end position="167"/>
    </location>
</feature>
<protein>
    <submittedName>
        <fullName evidence="2">Uncharacterized protein</fullName>
    </submittedName>
</protein>
<evidence type="ECO:0000313" key="2">
    <source>
        <dbReference type="EMBL" id="KAK1336760.1"/>
    </source>
</evidence>
<dbReference type="EMBL" id="JAULJE010000012">
    <property type="protein sequence ID" value="KAK1336760.1"/>
    <property type="molecule type" value="Genomic_DNA"/>
</dbReference>
<evidence type="ECO:0000313" key="3">
    <source>
        <dbReference type="Proteomes" id="UP001177744"/>
    </source>
</evidence>
<feature type="non-terminal residue" evidence="2">
    <location>
        <position position="167"/>
    </location>
</feature>
<proteinExistence type="predicted"/>
<name>A0AA40HSY5_CNENI</name>
<gene>
    <name evidence="2" type="ORF">QTO34_002795</name>
</gene>
<organism evidence="2 3">
    <name type="scientific">Cnephaeus nilssonii</name>
    <name type="common">Northern bat</name>
    <name type="synonym">Eptesicus nilssonii</name>
    <dbReference type="NCBI Taxonomy" id="3371016"/>
    <lineage>
        <taxon>Eukaryota</taxon>
        <taxon>Metazoa</taxon>
        <taxon>Chordata</taxon>
        <taxon>Craniata</taxon>
        <taxon>Vertebrata</taxon>
        <taxon>Euteleostomi</taxon>
        <taxon>Mammalia</taxon>
        <taxon>Eutheria</taxon>
        <taxon>Laurasiatheria</taxon>
        <taxon>Chiroptera</taxon>
        <taxon>Yangochiroptera</taxon>
        <taxon>Vespertilionidae</taxon>
        <taxon>Cnephaeus</taxon>
    </lineage>
</organism>
<feature type="compositionally biased region" description="Polar residues" evidence="1">
    <location>
        <begin position="113"/>
        <end position="123"/>
    </location>
</feature>
<feature type="compositionally biased region" description="Polar residues" evidence="1">
    <location>
        <begin position="142"/>
        <end position="152"/>
    </location>
</feature>
<reference evidence="2" key="1">
    <citation type="submission" date="2023-06" db="EMBL/GenBank/DDBJ databases">
        <title>Reference genome for the Northern bat (Eptesicus nilssonii), a most northern bat species.</title>
        <authorList>
            <person name="Laine V.N."/>
            <person name="Pulliainen A.T."/>
            <person name="Lilley T.M."/>
        </authorList>
    </citation>
    <scope>NUCLEOTIDE SEQUENCE</scope>
    <source>
        <strain evidence="2">BLF_Eptnil</strain>
        <tissue evidence="2">Kidney</tissue>
    </source>
</reference>
<dbReference type="AlphaFoldDB" id="A0AA40HSY5"/>
<dbReference type="Proteomes" id="UP001177744">
    <property type="component" value="Unassembled WGS sequence"/>
</dbReference>
<keyword evidence="3" id="KW-1185">Reference proteome</keyword>
<feature type="compositionally biased region" description="Basic and acidic residues" evidence="1">
    <location>
        <begin position="90"/>
        <end position="109"/>
    </location>
</feature>
<sequence>MVWDAARGTASSLRQRVADFYSLPVEKIEIAKYFPDKFEWLPVSSWNQQITKRKKKKKQDNLQGAPYYLKDGDIIGIKNLLVEDDGDFSTVRDDTGREDPALGKRKSQEALRVQSSSVLSSADTPGRPHRPEASLSIHPSMAQASCWRTSHQVHPPGQQQEERGMLP</sequence>
<comment type="caution">
    <text evidence="2">The sequence shown here is derived from an EMBL/GenBank/DDBJ whole genome shotgun (WGS) entry which is preliminary data.</text>
</comment>
<accession>A0AA40HSY5</accession>
<evidence type="ECO:0000256" key="1">
    <source>
        <dbReference type="SAM" id="MobiDB-lite"/>
    </source>
</evidence>